<evidence type="ECO:0000256" key="13">
    <source>
        <dbReference type="ARBA" id="ARBA00045144"/>
    </source>
</evidence>
<keyword evidence="6 14" id="KW-0812">Transmembrane</keyword>
<accession>A0A9F2W797</accession>
<dbReference type="InterPro" id="IPR050911">
    <property type="entry name" value="DRAM/TMEM150_Autophagy_Mod"/>
</dbReference>
<evidence type="ECO:0000313" key="16">
    <source>
        <dbReference type="Proteomes" id="UP000695026"/>
    </source>
</evidence>
<evidence type="ECO:0000256" key="12">
    <source>
        <dbReference type="ARBA" id="ARBA00023329"/>
    </source>
</evidence>
<sequence>MWLWPLLPVFLAVGGILGFWAVFAMAVTNGSVNITEAFPYISTCGAFPPQSCVFGQILNLGAFLGVVICFLKYQQVRDYGCHSPLNLAGLLLGILCALGATLVGNFQQYNQLEVHLTGAFLAFVVGILYFWVQTFLTNQVKPRHGGRWIGPLRFFLSSCGSALIISTVALFFMQLDSEAAYCEWALAMDLFLLFGLFVVDFRHMGGCSVHVHHRFADENSQHVQTSVQTLSL</sequence>
<gene>
    <name evidence="17" type="primary">TMEM150B</name>
</gene>
<evidence type="ECO:0000256" key="8">
    <source>
        <dbReference type="ARBA" id="ARBA00022989"/>
    </source>
</evidence>
<dbReference type="GO" id="GO:0006914">
    <property type="term" value="P:autophagy"/>
    <property type="evidence" value="ECO:0007669"/>
    <property type="project" value="UniProtKB-KW"/>
</dbReference>
<feature type="transmembrane region" description="Helical" evidence="14">
    <location>
        <begin position="53"/>
        <end position="73"/>
    </location>
</feature>
<evidence type="ECO:0000256" key="7">
    <source>
        <dbReference type="ARBA" id="ARBA00022753"/>
    </source>
</evidence>
<dbReference type="GO" id="GO:0000421">
    <property type="term" value="C:autophagosome membrane"/>
    <property type="evidence" value="ECO:0007669"/>
    <property type="project" value="UniProtKB-SubCell"/>
</dbReference>
<dbReference type="PANTHER" id="PTHR21324">
    <property type="entry name" value="FASTING-INDUCIBLE INTEGRAL MEMBRANE PROTEIN TM6P1-RELATED"/>
    <property type="match status" value="1"/>
</dbReference>
<keyword evidence="7" id="KW-0967">Endosome</keyword>
<dbReference type="InterPro" id="IPR019402">
    <property type="entry name" value="CWH43_N"/>
</dbReference>
<evidence type="ECO:0000256" key="3">
    <source>
        <dbReference type="ARBA" id="ARBA00004651"/>
    </source>
</evidence>
<dbReference type="OMA" id="IRYHQLR"/>
<keyword evidence="16" id="KW-1185">Reference proteome</keyword>
<keyword evidence="8 14" id="KW-1133">Transmembrane helix</keyword>
<dbReference type="GO" id="GO:0010008">
    <property type="term" value="C:endosome membrane"/>
    <property type="evidence" value="ECO:0007669"/>
    <property type="project" value="UniProtKB-SubCell"/>
</dbReference>
<comment type="subcellular location">
    <subcellularLocation>
        <location evidence="3">Cell membrane</location>
        <topology evidence="3">Multi-pass membrane protein</topology>
    </subcellularLocation>
    <subcellularLocation>
        <location evidence="2">Cytoplasmic vesicle</location>
        <location evidence="2">Autophagosome membrane</location>
        <topology evidence="2">Multi-pass membrane protein</topology>
    </subcellularLocation>
    <subcellularLocation>
        <location evidence="1">Endosome membrane</location>
        <topology evidence="1">Multi-pass membrane protein</topology>
    </subcellularLocation>
</comment>
<dbReference type="OrthoDB" id="191706at2759"/>
<feature type="transmembrane region" description="Helical" evidence="14">
    <location>
        <begin position="112"/>
        <end position="132"/>
    </location>
</feature>
<name>A0A9F2W797_PYTBI</name>
<protein>
    <submittedName>
        <fullName evidence="17">Modulator of macroautophagy TMEM150B</fullName>
    </submittedName>
</protein>
<feature type="transmembrane region" description="Helical" evidence="14">
    <location>
        <begin position="184"/>
        <end position="201"/>
    </location>
</feature>
<dbReference type="Pfam" id="PF10277">
    <property type="entry name" value="Frag1"/>
    <property type="match status" value="1"/>
</dbReference>
<evidence type="ECO:0000256" key="5">
    <source>
        <dbReference type="ARBA" id="ARBA00022475"/>
    </source>
</evidence>
<dbReference type="Proteomes" id="UP000695026">
    <property type="component" value="Unplaced"/>
</dbReference>
<keyword evidence="9" id="KW-0072">Autophagy</keyword>
<feature type="transmembrane region" description="Helical" evidence="14">
    <location>
        <begin position="85"/>
        <end position="106"/>
    </location>
</feature>
<evidence type="ECO:0000256" key="6">
    <source>
        <dbReference type="ARBA" id="ARBA00022692"/>
    </source>
</evidence>
<feature type="domain" description="CWH43-like N-terminal" evidence="15">
    <location>
        <begin position="4"/>
        <end position="203"/>
    </location>
</feature>
<feature type="transmembrane region" description="Helical" evidence="14">
    <location>
        <begin position="152"/>
        <end position="172"/>
    </location>
</feature>
<proteinExistence type="inferred from homology"/>
<comment type="similarity">
    <text evidence="4">Belongs to the DRAM/TMEM150 family.</text>
</comment>
<keyword evidence="5" id="KW-1003">Cell membrane</keyword>
<dbReference type="KEGG" id="pbi:103066841"/>
<dbReference type="AlphaFoldDB" id="A0A9F2W797"/>
<evidence type="ECO:0000256" key="11">
    <source>
        <dbReference type="ARBA" id="ARBA00023180"/>
    </source>
</evidence>
<dbReference type="CTD" id="284417"/>
<evidence type="ECO:0000256" key="4">
    <source>
        <dbReference type="ARBA" id="ARBA00006565"/>
    </source>
</evidence>
<keyword evidence="11" id="KW-0325">Glycoprotein</keyword>
<reference evidence="17" key="1">
    <citation type="submission" date="2025-08" db="UniProtKB">
        <authorList>
            <consortium name="RefSeq"/>
        </authorList>
    </citation>
    <scope>IDENTIFICATION</scope>
    <source>
        <tissue evidence="17">Liver</tissue>
    </source>
</reference>
<dbReference type="GO" id="GO:0005886">
    <property type="term" value="C:plasma membrane"/>
    <property type="evidence" value="ECO:0007669"/>
    <property type="project" value="UniProtKB-SubCell"/>
</dbReference>
<organism evidence="16 17">
    <name type="scientific">Python bivittatus</name>
    <name type="common">Burmese python</name>
    <name type="synonym">Python molurus bivittatus</name>
    <dbReference type="NCBI Taxonomy" id="176946"/>
    <lineage>
        <taxon>Eukaryota</taxon>
        <taxon>Metazoa</taxon>
        <taxon>Chordata</taxon>
        <taxon>Craniata</taxon>
        <taxon>Vertebrata</taxon>
        <taxon>Euteleostomi</taxon>
        <taxon>Lepidosauria</taxon>
        <taxon>Squamata</taxon>
        <taxon>Bifurcata</taxon>
        <taxon>Unidentata</taxon>
        <taxon>Episquamata</taxon>
        <taxon>Toxicofera</taxon>
        <taxon>Serpentes</taxon>
        <taxon>Henophidia</taxon>
        <taxon>Pythonidae</taxon>
        <taxon>Python</taxon>
    </lineage>
</organism>
<evidence type="ECO:0000256" key="2">
    <source>
        <dbReference type="ARBA" id="ARBA00004542"/>
    </source>
</evidence>
<dbReference type="GeneID" id="103066841"/>
<evidence type="ECO:0000256" key="14">
    <source>
        <dbReference type="SAM" id="Phobius"/>
    </source>
</evidence>
<keyword evidence="10 14" id="KW-0472">Membrane</keyword>
<evidence type="ECO:0000259" key="15">
    <source>
        <dbReference type="Pfam" id="PF10277"/>
    </source>
</evidence>
<evidence type="ECO:0000313" key="17">
    <source>
        <dbReference type="RefSeq" id="XP_007429847.1"/>
    </source>
</evidence>
<comment type="function">
    <text evidence="13">Modulator of macroautophagy that causes accumulation of autophagosomes under basal conditions and enhances autophagic flux. Represses cell death and promotes long-term clonogenic survival of cells grown in the absence of glucose in a macroautophagy-independent manner. May have some role in extracellular matrix engulfment or growth factor receptor recycling, both of which can modulate cell survival.</text>
</comment>
<evidence type="ECO:0000256" key="9">
    <source>
        <dbReference type="ARBA" id="ARBA00023006"/>
    </source>
</evidence>
<dbReference type="PANTHER" id="PTHR21324:SF3">
    <property type="entry name" value="MODULATOR OF MACROAUTOPHAGY TMEM150B"/>
    <property type="match status" value="1"/>
</dbReference>
<dbReference type="RefSeq" id="XP_007429847.1">
    <property type="nucleotide sequence ID" value="XM_007429785.3"/>
</dbReference>
<evidence type="ECO:0000256" key="10">
    <source>
        <dbReference type="ARBA" id="ARBA00023136"/>
    </source>
</evidence>
<evidence type="ECO:0000256" key="1">
    <source>
        <dbReference type="ARBA" id="ARBA00004337"/>
    </source>
</evidence>
<keyword evidence="12" id="KW-0968">Cytoplasmic vesicle</keyword>